<name>K6YBX2_9ALTE</name>
<organism evidence="1 2">
    <name type="scientific">Aliiglaciecola lipolytica E3</name>
    <dbReference type="NCBI Taxonomy" id="1127673"/>
    <lineage>
        <taxon>Bacteria</taxon>
        <taxon>Pseudomonadati</taxon>
        <taxon>Pseudomonadota</taxon>
        <taxon>Gammaproteobacteria</taxon>
        <taxon>Alteromonadales</taxon>
        <taxon>Alteromonadaceae</taxon>
        <taxon>Aliiglaciecola</taxon>
    </lineage>
</organism>
<dbReference type="Proteomes" id="UP000006334">
    <property type="component" value="Unassembled WGS sequence"/>
</dbReference>
<evidence type="ECO:0000313" key="1">
    <source>
        <dbReference type="EMBL" id="GAC14148.1"/>
    </source>
</evidence>
<accession>K6YBX2</accession>
<reference evidence="1 2" key="1">
    <citation type="journal article" date="2017" name="Antonie Van Leeuwenhoek">
        <title>Rhizobium rhizosphaerae sp. nov., a novel species isolated from rice rhizosphere.</title>
        <authorList>
            <person name="Zhao J.J."/>
            <person name="Zhang J."/>
            <person name="Zhang R.J."/>
            <person name="Zhang C.W."/>
            <person name="Yin H.Q."/>
            <person name="Zhang X.X."/>
        </authorList>
    </citation>
    <scope>NUCLEOTIDE SEQUENCE [LARGE SCALE GENOMIC DNA]</scope>
    <source>
        <strain evidence="1 2">E3</strain>
    </source>
</reference>
<gene>
    <name evidence="1" type="ORF">GLIP_1514</name>
</gene>
<sequence length="151" mass="17121">MKCFQFVCPSHQSWVQEHPREAFQKVQEMTDYAEQLIQCGEYQSVISYLGTALETTEIIFDSRLESPQLTTKMTAITIMLANSYSAIGQTENASIFLRKIQQKLQRAVNCADGYATKVAFYKHCEKALVEANSSLFEANAFQPNIPISQLH</sequence>
<dbReference type="RefSeq" id="WP_008843964.1">
    <property type="nucleotide sequence ID" value="NZ_BAEN01000035.1"/>
</dbReference>
<dbReference type="EMBL" id="BAEN01000035">
    <property type="protein sequence ID" value="GAC14148.1"/>
    <property type="molecule type" value="Genomic_DNA"/>
</dbReference>
<dbReference type="AlphaFoldDB" id="K6YBX2"/>
<dbReference type="OrthoDB" id="5733587at2"/>
<proteinExistence type="predicted"/>
<comment type="caution">
    <text evidence="1">The sequence shown here is derived from an EMBL/GenBank/DDBJ whole genome shotgun (WGS) entry which is preliminary data.</text>
</comment>
<protein>
    <submittedName>
        <fullName evidence="1">Uncharacterized protein</fullName>
    </submittedName>
</protein>
<evidence type="ECO:0000313" key="2">
    <source>
        <dbReference type="Proteomes" id="UP000006334"/>
    </source>
</evidence>
<keyword evidence="2" id="KW-1185">Reference proteome</keyword>